<evidence type="ECO:0000259" key="8">
    <source>
        <dbReference type="PROSITE" id="PS50089"/>
    </source>
</evidence>
<dbReference type="PROSITE" id="PS00518">
    <property type="entry name" value="ZF_RING_1"/>
    <property type="match status" value="1"/>
</dbReference>
<dbReference type="GO" id="GO:0005737">
    <property type="term" value="C:cytoplasm"/>
    <property type="evidence" value="ECO:0007669"/>
    <property type="project" value="UniProtKB-SubCell"/>
</dbReference>
<dbReference type="AlphaFoldDB" id="K0KQK9"/>
<dbReference type="GO" id="GO:0000976">
    <property type="term" value="F:transcription cis-regulatory region binding"/>
    <property type="evidence" value="ECO:0007669"/>
    <property type="project" value="TreeGrafter"/>
</dbReference>
<dbReference type="InterPro" id="IPR018957">
    <property type="entry name" value="Znf_C3HC4_RING-type"/>
</dbReference>
<comment type="caution">
    <text evidence="9">The sequence shown here is derived from an EMBL/GenBank/DDBJ whole genome shotgun (WGS) entry which is preliminary data.</text>
</comment>
<sequence length="648" mass="74464">MSKYNPNVSAFVPNKQVTPSSSSSQLKQQKLNSNLSSHSAPPPSNHVGQSHGNGTGKNKKNKSRESKVGGGNNRKFSSSSMESINYEDFDLNLEDQVMSGNFKPKGRRGQVSINHLLEFSLPSREENNHNHTSIRKPRRRSNNDDKIHLKNDEFVNANYRFIVDYRNDYNGQILDPNLILSNNSILRVIVPRGNYCPICLTEDIIAPRMISCGHILCHVCLLSFLDSEPIQSKKQSIPKKYKECPLCSEIIKPDNIKPVLINPTDERFEIPKIGQDVILKLMAKPKENILPLPFGLNLNHSKIGNIPWYSDTELYPFARIMKGGLKFIIDNYEQDKIGIINQYEEDKLLYNDDGKYVFRAIKEIDTMIESYRKGFNDNFNEPNPLVNSIDSLSINENKNVSKLNDLNCFFFYQTSFNSQTRFFLSSLDIKVLLNIYGSYDNFPSTLLLKIDNIKYGDQVSLNNLKKFKYFGHLPIGTELAFIEINWQNMLSPEIKSKFGKELNDRFKKNLNKFKKEDFNKRKVDVEQELKTIDFYKNENEGWGNYDFNSVENFATLDDESFPLGDEENELPTKENESTSKEFLTTVWGTKIPKNKSNEDDNNDNIDDFETEELIRLAKEENNEKSNGSKKKGRKKKLLVLTSSSGRGY</sequence>
<accession>K0KQK9</accession>
<name>K0KQK9_WICCF</name>
<dbReference type="FunCoup" id="K0KQK9">
    <property type="interactions" value="594"/>
</dbReference>
<feature type="compositionally biased region" description="Basic residues" evidence="7">
    <location>
        <begin position="627"/>
        <end position="637"/>
    </location>
</feature>
<keyword evidence="3" id="KW-0479">Metal-binding</keyword>
<dbReference type="InParanoid" id="K0KQK9"/>
<dbReference type="Gene3D" id="3.30.40.10">
    <property type="entry name" value="Zinc/RING finger domain, C3HC4 (zinc finger)"/>
    <property type="match status" value="1"/>
</dbReference>
<keyword evidence="4 6" id="KW-0863">Zinc-finger</keyword>
<dbReference type="PROSITE" id="PS50089">
    <property type="entry name" value="ZF_RING_2"/>
    <property type="match status" value="1"/>
</dbReference>
<keyword evidence="10" id="KW-1185">Reference proteome</keyword>
<feature type="region of interest" description="Disordered" evidence="7">
    <location>
        <begin position="122"/>
        <end position="146"/>
    </location>
</feature>
<dbReference type="Pfam" id="PF00097">
    <property type="entry name" value="zf-C3HC4"/>
    <property type="match status" value="1"/>
</dbReference>
<reference evidence="9 10" key="1">
    <citation type="journal article" date="2012" name="Eukaryot. Cell">
        <title>Draft genome sequence of Wickerhamomyces ciferrii NRRL Y-1031 F-60-10.</title>
        <authorList>
            <person name="Schneider J."/>
            <person name="Andrea H."/>
            <person name="Blom J."/>
            <person name="Jaenicke S."/>
            <person name="Ruckert C."/>
            <person name="Schorsch C."/>
            <person name="Szczepanowski R."/>
            <person name="Farwick M."/>
            <person name="Goesmann A."/>
            <person name="Puhler A."/>
            <person name="Schaffer S."/>
            <person name="Tauch A."/>
            <person name="Kohler T."/>
            <person name="Brinkrolf K."/>
        </authorList>
    </citation>
    <scope>NUCLEOTIDE SEQUENCE [LARGE SCALE GENOMIC DNA]</scope>
    <source>
        <strain evidence="10">ATCC 14091 / BCRC 22168 / CBS 111 / JCM 3599 / NBRC 0793 / NRRL Y-1031 F-60-10</strain>
    </source>
</reference>
<feature type="region of interest" description="Disordered" evidence="7">
    <location>
        <begin position="1"/>
        <end position="79"/>
    </location>
</feature>
<evidence type="ECO:0000256" key="3">
    <source>
        <dbReference type="ARBA" id="ARBA00022723"/>
    </source>
</evidence>
<evidence type="ECO:0000256" key="4">
    <source>
        <dbReference type="ARBA" id="ARBA00022771"/>
    </source>
</evidence>
<evidence type="ECO:0000313" key="10">
    <source>
        <dbReference type="Proteomes" id="UP000009328"/>
    </source>
</evidence>
<feature type="region of interest" description="Disordered" evidence="7">
    <location>
        <begin position="616"/>
        <end position="648"/>
    </location>
</feature>
<dbReference type="InterPro" id="IPR017907">
    <property type="entry name" value="Znf_RING_CS"/>
</dbReference>
<dbReference type="eggNOG" id="KOG2164">
    <property type="taxonomic scope" value="Eukaryota"/>
</dbReference>
<keyword evidence="2" id="KW-0963">Cytoplasm</keyword>
<evidence type="ECO:0000256" key="6">
    <source>
        <dbReference type="PROSITE-ProRule" id="PRU00175"/>
    </source>
</evidence>
<evidence type="ECO:0000256" key="2">
    <source>
        <dbReference type="ARBA" id="ARBA00022490"/>
    </source>
</evidence>
<feature type="region of interest" description="Disordered" evidence="7">
    <location>
        <begin position="561"/>
        <end position="584"/>
    </location>
</feature>
<dbReference type="PANTHER" id="PTHR12983:SF9">
    <property type="entry name" value="E3 UBIQUITIN-PROTEIN LIGASE RNF10"/>
    <property type="match status" value="1"/>
</dbReference>
<dbReference type="Proteomes" id="UP000009328">
    <property type="component" value="Unassembled WGS sequence"/>
</dbReference>
<feature type="compositionally biased region" description="Basic and acidic residues" evidence="7">
    <location>
        <begin position="570"/>
        <end position="579"/>
    </location>
</feature>
<proteinExistence type="predicted"/>
<protein>
    <submittedName>
        <fullName evidence="9">RING finger protein</fullName>
    </submittedName>
</protein>
<dbReference type="InterPro" id="IPR039739">
    <property type="entry name" value="MAG2/RNF10"/>
</dbReference>
<feature type="domain" description="RING-type" evidence="8">
    <location>
        <begin position="196"/>
        <end position="248"/>
    </location>
</feature>
<evidence type="ECO:0000256" key="1">
    <source>
        <dbReference type="ARBA" id="ARBA00004496"/>
    </source>
</evidence>
<dbReference type="SUPFAM" id="SSF57850">
    <property type="entry name" value="RING/U-box"/>
    <property type="match status" value="1"/>
</dbReference>
<organism evidence="9 10">
    <name type="scientific">Wickerhamomyces ciferrii (strain ATCC 14091 / BCRC 22168 / CBS 111 / JCM 3599 / NBRC 0793 / NRRL Y-1031 F-60-10)</name>
    <name type="common">Yeast</name>
    <name type="synonym">Pichia ciferrii</name>
    <dbReference type="NCBI Taxonomy" id="1206466"/>
    <lineage>
        <taxon>Eukaryota</taxon>
        <taxon>Fungi</taxon>
        <taxon>Dikarya</taxon>
        <taxon>Ascomycota</taxon>
        <taxon>Saccharomycotina</taxon>
        <taxon>Saccharomycetes</taxon>
        <taxon>Phaffomycetales</taxon>
        <taxon>Wickerhamomycetaceae</taxon>
        <taxon>Wickerhamomyces</taxon>
    </lineage>
</organism>
<dbReference type="HOGENOM" id="CLU_011811_0_0_1"/>
<keyword evidence="5" id="KW-0862">Zinc</keyword>
<comment type="subcellular location">
    <subcellularLocation>
        <location evidence="1">Cytoplasm</location>
    </subcellularLocation>
</comment>
<dbReference type="EMBL" id="CAIF01000083">
    <property type="protein sequence ID" value="CCH43548.1"/>
    <property type="molecule type" value="Genomic_DNA"/>
</dbReference>
<dbReference type="InterPro" id="IPR001841">
    <property type="entry name" value="Znf_RING"/>
</dbReference>
<dbReference type="PANTHER" id="PTHR12983">
    <property type="entry name" value="RING FINGER 10 FAMILY MEMBER"/>
    <property type="match status" value="1"/>
</dbReference>
<evidence type="ECO:0000256" key="7">
    <source>
        <dbReference type="SAM" id="MobiDB-lite"/>
    </source>
</evidence>
<evidence type="ECO:0000256" key="5">
    <source>
        <dbReference type="ARBA" id="ARBA00022833"/>
    </source>
</evidence>
<dbReference type="GO" id="GO:0045944">
    <property type="term" value="P:positive regulation of transcription by RNA polymerase II"/>
    <property type="evidence" value="ECO:0007669"/>
    <property type="project" value="TreeGrafter"/>
</dbReference>
<dbReference type="GO" id="GO:0008270">
    <property type="term" value="F:zinc ion binding"/>
    <property type="evidence" value="ECO:0007669"/>
    <property type="project" value="UniProtKB-KW"/>
</dbReference>
<dbReference type="InterPro" id="IPR013083">
    <property type="entry name" value="Znf_RING/FYVE/PHD"/>
</dbReference>
<evidence type="ECO:0000313" key="9">
    <source>
        <dbReference type="EMBL" id="CCH43548.1"/>
    </source>
</evidence>
<gene>
    <name evidence="9" type="ORF">BN7_3100</name>
</gene>
<feature type="compositionally biased region" description="Low complexity" evidence="7">
    <location>
        <begin position="20"/>
        <end position="37"/>
    </location>
</feature>
<dbReference type="SMART" id="SM00184">
    <property type="entry name" value="RING"/>
    <property type="match status" value="1"/>
</dbReference>